<evidence type="ECO:0000313" key="4">
    <source>
        <dbReference type="Proteomes" id="UP000598174"/>
    </source>
</evidence>
<keyword evidence="2" id="KW-0812">Transmembrane</keyword>
<feature type="compositionally biased region" description="Low complexity" evidence="1">
    <location>
        <begin position="55"/>
        <end position="74"/>
    </location>
</feature>
<protein>
    <submittedName>
        <fullName evidence="3">Uncharacterized protein</fullName>
    </submittedName>
</protein>
<accession>A0A919MEG2</accession>
<evidence type="ECO:0000256" key="1">
    <source>
        <dbReference type="SAM" id="MobiDB-lite"/>
    </source>
</evidence>
<evidence type="ECO:0000256" key="2">
    <source>
        <dbReference type="SAM" id="Phobius"/>
    </source>
</evidence>
<dbReference type="AlphaFoldDB" id="A0A919MEG2"/>
<name>A0A919MEG2_9ACTN</name>
<dbReference type="Proteomes" id="UP000598174">
    <property type="component" value="Unassembled WGS sequence"/>
</dbReference>
<evidence type="ECO:0000313" key="3">
    <source>
        <dbReference type="EMBL" id="GIE11644.1"/>
    </source>
</evidence>
<sequence length="191" mass="19389">MAVDPGRATIISAVIAGVAAIAVAVVTVAVKSDDNSTANKATKSPVVAVTTTAVVPPPTTTDGGTTTDDTGPAPDFTKDLKIPLLNYMSIFLRTGEVVQGKGTADLYYGPQRSIRTSFSQLSSDVEARTKAGCEDAVATRPAGKSITKLDTGQAICVVPSSLMAGGGVALLVVTSAPDSSGTIGLRLSYWS</sequence>
<proteinExistence type="predicted"/>
<gene>
    <name evidence="3" type="ORF">Afe05nite_34840</name>
</gene>
<keyword evidence="4" id="KW-1185">Reference proteome</keyword>
<keyword evidence="2" id="KW-0472">Membrane</keyword>
<dbReference type="EMBL" id="BOMM01000030">
    <property type="protein sequence ID" value="GIE11644.1"/>
    <property type="molecule type" value="Genomic_DNA"/>
</dbReference>
<keyword evidence="2" id="KW-1133">Transmembrane helix</keyword>
<reference evidence="3" key="1">
    <citation type="submission" date="2021-01" db="EMBL/GenBank/DDBJ databases">
        <title>Whole genome shotgun sequence of Actinoplanes ferrugineus NBRC 15555.</title>
        <authorList>
            <person name="Komaki H."/>
            <person name="Tamura T."/>
        </authorList>
    </citation>
    <scope>NUCLEOTIDE SEQUENCE</scope>
    <source>
        <strain evidence="3">NBRC 15555</strain>
    </source>
</reference>
<comment type="caution">
    <text evidence="3">The sequence shown here is derived from an EMBL/GenBank/DDBJ whole genome shotgun (WGS) entry which is preliminary data.</text>
</comment>
<organism evidence="3 4">
    <name type="scientific">Paractinoplanes ferrugineus</name>
    <dbReference type="NCBI Taxonomy" id="113564"/>
    <lineage>
        <taxon>Bacteria</taxon>
        <taxon>Bacillati</taxon>
        <taxon>Actinomycetota</taxon>
        <taxon>Actinomycetes</taxon>
        <taxon>Micromonosporales</taxon>
        <taxon>Micromonosporaceae</taxon>
        <taxon>Paractinoplanes</taxon>
    </lineage>
</organism>
<feature type="region of interest" description="Disordered" evidence="1">
    <location>
        <begin position="55"/>
        <end position="75"/>
    </location>
</feature>
<feature type="transmembrane region" description="Helical" evidence="2">
    <location>
        <begin position="6"/>
        <end position="30"/>
    </location>
</feature>
<dbReference type="RefSeq" id="WP_203818174.1">
    <property type="nucleotide sequence ID" value="NZ_BAAABP010000008.1"/>
</dbReference>